<dbReference type="Pfam" id="PF23559">
    <property type="entry name" value="WHD_DRP"/>
    <property type="match status" value="1"/>
</dbReference>
<dbReference type="GO" id="GO:0005524">
    <property type="term" value="F:ATP binding"/>
    <property type="evidence" value="ECO:0007669"/>
    <property type="project" value="UniProtKB-KW"/>
</dbReference>
<dbReference type="Pfam" id="PF00931">
    <property type="entry name" value="NB-ARC"/>
    <property type="match status" value="1"/>
</dbReference>
<feature type="domain" description="Disease resistance N-terminal" evidence="7">
    <location>
        <begin position="10"/>
        <end position="103"/>
    </location>
</feature>
<protein>
    <submittedName>
        <fullName evidence="10">Putative disease resistance RPP13-like protein 1</fullName>
    </submittedName>
</protein>
<dbReference type="SUPFAM" id="SSF52058">
    <property type="entry name" value="L domain-like"/>
    <property type="match status" value="1"/>
</dbReference>
<dbReference type="InterPro" id="IPR027417">
    <property type="entry name" value="P-loop_NTPase"/>
</dbReference>
<evidence type="ECO:0000256" key="2">
    <source>
        <dbReference type="ARBA" id="ARBA00022737"/>
    </source>
</evidence>
<evidence type="ECO:0000256" key="1">
    <source>
        <dbReference type="ARBA" id="ARBA00022614"/>
    </source>
</evidence>
<dbReference type="InterPro" id="IPR041118">
    <property type="entry name" value="Rx_N"/>
</dbReference>
<dbReference type="FunFam" id="1.10.10.10:FF:000322">
    <property type="entry name" value="Probable disease resistance protein At1g63360"/>
    <property type="match status" value="1"/>
</dbReference>
<evidence type="ECO:0000259" key="7">
    <source>
        <dbReference type="Pfam" id="PF18052"/>
    </source>
</evidence>
<evidence type="ECO:0000256" key="5">
    <source>
        <dbReference type="ARBA" id="ARBA00022840"/>
    </source>
</evidence>
<evidence type="ECO:0000256" key="4">
    <source>
        <dbReference type="ARBA" id="ARBA00022821"/>
    </source>
</evidence>
<name>A0A438E770_VITVI</name>
<feature type="domain" description="Disease resistance protein winged helix" evidence="8">
    <location>
        <begin position="429"/>
        <end position="503"/>
    </location>
</feature>
<evidence type="ECO:0000259" key="9">
    <source>
        <dbReference type="Pfam" id="PF25019"/>
    </source>
</evidence>
<feature type="domain" description="NB-ARC" evidence="6">
    <location>
        <begin position="176"/>
        <end position="344"/>
    </location>
</feature>
<dbReference type="Pfam" id="PF25019">
    <property type="entry name" value="LRR_R13L1-DRL21"/>
    <property type="match status" value="1"/>
</dbReference>
<keyword evidence="5" id="KW-0067">ATP-binding</keyword>
<dbReference type="InterPro" id="IPR036388">
    <property type="entry name" value="WH-like_DNA-bd_sf"/>
</dbReference>
<dbReference type="EMBL" id="QGNW01001380">
    <property type="protein sequence ID" value="RVW43460.1"/>
    <property type="molecule type" value="Genomic_DNA"/>
</dbReference>
<dbReference type="InterPro" id="IPR032675">
    <property type="entry name" value="LRR_dom_sf"/>
</dbReference>
<proteinExistence type="predicted"/>
<keyword evidence="2" id="KW-0677">Repeat</keyword>
<sequence>MAEAVVGGAFLSASLQVLFDRLASREVVNFVRGRRFTPELLKKMEITLLTVYTVLNDAEVKQITNPPVTKWVEELKHVVYEAEDLLDEIATEALRCKMESDSQTSATQVWSIISTSLDSFGEGIESKVEGIIDRLEFLAQQKDVLGLKEGVGEKRSQRWPSASLVDESGVYGRGGSKEEIIEFLLCDNQRGNEACVISIVGMGGLGKTTLSQLVYNDERVDTHFDLKSWVCVSDEFDLLKIMKAILRQVSPLNSKVKDPNLLQVRLKESLNGKKFLLVLDDVWNENYNNWDLLHTPLKAGFKGSKIIVTTRSEKVALIMRATRIHHLGQLPFEDCWSIFAKHAFGSGDSSLHPKLEAIGKEIVGKCNGSPLAAKILGGILYCKVAEEEWENILNSEMWKLPTNEIFSSLRLSYYYLPSHLKRCFAYCSIFPKSYEFQKEKLILLWMAEGFLQEPSSKKREEGVSKLEEVGDKYFNELLSRSFFQKSSNNRSCFVMHDLINDLAQLVSGEFGIRLENDERHETLEKVRHLSYFRTECDAFGRFEAFNDINCLRTFLSLQIQASGSVSHLSKRVSHDLLPTLRWLRVLSLCDYKIIDLPDSIGNLKHLRYLDLSNCIFLIRLPKSIGTLYNLQTMILSGCFSLIELPVGMGKLINLRHLDITDTKVTKMPADIGQLKSLQTLSTFMVGHGDRSSIGKLRELPYISGKLQIAGLQNVLGFRDALEANLKDKRYLDELLLQWNHSTDGVLQHGTDILNKLQPHTNLKRLSINCFGGTRFPVWLGDLSFFNIVTLHLYKCKHCPFLPPLGQLPSLQVLDIRGMNGVERVGSEFYGNDYLPAKPFTSLETLRFEDLPEWKEWLSFRGEGGEFPRLQEFYIKNCPKLTGDLPIQLPSLIKLEIEGCNQLLVSLPRFPAVRKLKMLKCGNVLSQIQYSGFTSLESLVVSDISQLKELPPGLRWLSINNCESVESPLERMLQSNTHLQYLEIKHCSFSRFLQRGGLPTTLKSLSIYNSKKLEFLLREFLKCHHPFLERLSIHGTCNSLSSFSFGFFPRLTHLEISDLERLESLSITIPEAGLTSLQWMFIRGCTNLVSIGLPALDSSCPLLASSQQSVGHALSSLQTLTLHDCPELLFPREGFPSYLRSLEIHNCNKLSPQVDWGLQRFSSLTHFRISGGCEGLETFPKDCLLPSNLTSLQISRLPDLKSLDNNGLKRLALLENLWVDWCPKLQFLAEQGFEHLTSLKELRISDCASLQSLTLVGLQHLNCLRRLCISGCHKLQCLTEERLPASLSFLEIRYCPLLKRRCKFREGQDWHYISHIPCIVIDDQAF</sequence>
<dbReference type="GO" id="GO:0006952">
    <property type="term" value="P:defense response"/>
    <property type="evidence" value="ECO:0007669"/>
    <property type="project" value="UniProtKB-KW"/>
</dbReference>
<dbReference type="InterPro" id="IPR042197">
    <property type="entry name" value="Apaf_helical"/>
</dbReference>
<dbReference type="Gene3D" id="3.40.50.300">
    <property type="entry name" value="P-loop containing nucleotide triphosphate hydrolases"/>
    <property type="match status" value="1"/>
</dbReference>
<accession>A0A438E770</accession>
<organism evidence="10 11">
    <name type="scientific">Vitis vinifera</name>
    <name type="common">Grape</name>
    <dbReference type="NCBI Taxonomy" id="29760"/>
    <lineage>
        <taxon>Eukaryota</taxon>
        <taxon>Viridiplantae</taxon>
        <taxon>Streptophyta</taxon>
        <taxon>Embryophyta</taxon>
        <taxon>Tracheophyta</taxon>
        <taxon>Spermatophyta</taxon>
        <taxon>Magnoliopsida</taxon>
        <taxon>eudicotyledons</taxon>
        <taxon>Gunneridae</taxon>
        <taxon>Pentapetalae</taxon>
        <taxon>rosids</taxon>
        <taxon>Vitales</taxon>
        <taxon>Vitaceae</taxon>
        <taxon>Viteae</taxon>
        <taxon>Vitis</taxon>
    </lineage>
</organism>
<dbReference type="GO" id="GO:0051707">
    <property type="term" value="P:response to other organism"/>
    <property type="evidence" value="ECO:0007669"/>
    <property type="project" value="UniProtKB-ARBA"/>
</dbReference>
<dbReference type="Proteomes" id="UP000288805">
    <property type="component" value="Unassembled WGS sequence"/>
</dbReference>
<gene>
    <name evidence="10" type="primary">RPPL1_137</name>
    <name evidence="10" type="ORF">CK203_095360</name>
</gene>
<dbReference type="Gene3D" id="1.10.10.10">
    <property type="entry name" value="Winged helix-like DNA-binding domain superfamily/Winged helix DNA-binding domain"/>
    <property type="match status" value="1"/>
</dbReference>
<dbReference type="SUPFAM" id="SSF52540">
    <property type="entry name" value="P-loop containing nucleoside triphosphate hydrolases"/>
    <property type="match status" value="1"/>
</dbReference>
<keyword evidence="4" id="KW-0611">Plant defense</keyword>
<evidence type="ECO:0000313" key="10">
    <source>
        <dbReference type="EMBL" id="RVW43460.1"/>
    </source>
</evidence>
<feature type="domain" description="R13L1/DRL21-like LRR repeat region" evidence="9">
    <location>
        <begin position="693"/>
        <end position="818"/>
    </location>
</feature>
<dbReference type="Gene3D" id="3.80.10.10">
    <property type="entry name" value="Ribonuclease Inhibitor"/>
    <property type="match status" value="3"/>
</dbReference>
<evidence type="ECO:0000259" key="6">
    <source>
        <dbReference type="Pfam" id="PF00931"/>
    </source>
</evidence>
<dbReference type="PRINTS" id="PR00364">
    <property type="entry name" value="DISEASERSIST"/>
</dbReference>
<reference evidence="10 11" key="1">
    <citation type="journal article" date="2018" name="PLoS Genet.">
        <title>Population sequencing reveals clonal diversity and ancestral inbreeding in the grapevine cultivar Chardonnay.</title>
        <authorList>
            <person name="Roach M.J."/>
            <person name="Johnson D.L."/>
            <person name="Bohlmann J."/>
            <person name="van Vuuren H.J."/>
            <person name="Jones S.J."/>
            <person name="Pretorius I.S."/>
            <person name="Schmidt S.A."/>
            <person name="Borneman A.R."/>
        </authorList>
    </citation>
    <scope>NUCLEOTIDE SEQUENCE [LARGE SCALE GENOMIC DNA]</scope>
    <source>
        <strain evidence="11">cv. Chardonnay</strain>
        <tissue evidence="10">Leaf</tissue>
    </source>
</reference>
<dbReference type="SUPFAM" id="SSF52047">
    <property type="entry name" value="RNI-like"/>
    <property type="match status" value="1"/>
</dbReference>
<dbReference type="Pfam" id="PF18052">
    <property type="entry name" value="Rx_N"/>
    <property type="match status" value="1"/>
</dbReference>
<evidence type="ECO:0000259" key="8">
    <source>
        <dbReference type="Pfam" id="PF23559"/>
    </source>
</evidence>
<dbReference type="InterPro" id="IPR058922">
    <property type="entry name" value="WHD_DRP"/>
</dbReference>
<keyword evidence="3" id="KW-0547">Nucleotide-binding</keyword>
<dbReference type="Gene3D" id="1.20.5.4130">
    <property type="match status" value="1"/>
</dbReference>
<evidence type="ECO:0000313" key="11">
    <source>
        <dbReference type="Proteomes" id="UP000288805"/>
    </source>
</evidence>
<dbReference type="FunFam" id="3.40.50.300:FF:001091">
    <property type="entry name" value="Probable disease resistance protein At1g61300"/>
    <property type="match status" value="1"/>
</dbReference>
<dbReference type="PANTHER" id="PTHR36766">
    <property type="entry name" value="PLANT BROAD-SPECTRUM MILDEW RESISTANCE PROTEIN RPW8"/>
    <property type="match status" value="1"/>
</dbReference>
<comment type="caution">
    <text evidence="10">The sequence shown here is derived from an EMBL/GenBank/DDBJ whole genome shotgun (WGS) entry which is preliminary data.</text>
</comment>
<dbReference type="InterPro" id="IPR056789">
    <property type="entry name" value="LRR_R13L1-DRL21"/>
</dbReference>
<keyword evidence="1" id="KW-0433">Leucine-rich repeat</keyword>
<dbReference type="Gene3D" id="1.10.8.430">
    <property type="entry name" value="Helical domain of apoptotic protease-activating factors"/>
    <property type="match status" value="1"/>
</dbReference>
<dbReference type="InterPro" id="IPR002182">
    <property type="entry name" value="NB-ARC"/>
</dbReference>
<evidence type="ECO:0000256" key="3">
    <source>
        <dbReference type="ARBA" id="ARBA00022741"/>
    </source>
</evidence>
<dbReference type="GO" id="GO:0043531">
    <property type="term" value="F:ADP binding"/>
    <property type="evidence" value="ECO:0007669"/>
    <property type="project" value="InterPro"/>
</dbReference>
<dbReference type="PANTHER" id="PTHR36766:SF40">
    <property type="entry name" value="DISEASE RESISTANCE PROTEIN RGA3"/>
    <property type="match status" value="1"/>
</dbReference>